<evidence type="ECO:0000256" key="2">
    <source>
        <dbReference type="ARBA" id="ARBA00022448"/>
    </source>
</evidence>
<evidence type="ECO:0000256" key="4">
    <source>
        <dbReference type="ARBA" id="ARBA00022989"/>
    </source>
</evidence>
<dbReference type="Pfam" id="PF07690">
    <property type="entry name" value="MFS_1"/>
    <property type="match status" value="1"/>
</dbReference>
<comment type="caution">
    <text evidence="8">The sequence shown here is derived from an EMBL/GenBank/DDBJ whole genome shotgun (WGS) entry which is preliminary data.</text>
</comment>
<dbReference type="KEGG" id="pchm:VFPPC_10184"/>
<dbReference type="Gene3D" id="1.20.1250.20">
    <property type="entry name" value="MFS general substrate transporter like domains"/>
    <property type="match status" value="1"/>
</dbReference>
<feature type="transmembrane region" description="Helical" evidence="6">
    <location>
        <begin position="381"/>
        <end position="399"/>
    </location>
</feature>
<dbReference type="PANTHER" id="PTHR43791:SF7">
    <property type="entry name" value="MAJOR FACILITATOR SUPERFAMILY (MFS) PROFILE DOMAIN-CONTAINING PROTEIN"/>
    <property type="match status" value="1"/>
</dbReference>
<dbReference type="SUPFAM" id="SSF103473">
    <property type="entry name" value="MFS general substrate transporter"/>
    <property type="match status" value="1"/>
</dbReference>
<organism evidence="8 9">
    <name type="scientific">Pochonia chlamydosporia 170</name>
    <dbReference type="NCBI Taxonomy" id="1380566"/>
    <lineage>
        <taxon>Eukaryota</taxon>
        <taxon>Fungi</taxon>
        <taxon>Dikarya</taxon>
        <taxon>Ascomycota</taxon>
        <taxon>Pezizomycotina</taxon>
        <taxon>Sordariomycetes</taxon>
        <taxon>Hypocreomycetidae</taxon>
        <taxon>Hypocreales</taxon>
        <taxon>Clavicipitaceae</taxon>
        <taxon>Pochonia</taxon>
    </lineage>
</organism>
<feature type="transmembrane region" description="Helical" evidence="6">
    <location>
        <begin position="324"/>
        <end position="342"/>
    </location>
</feature>
<protein>
    <submittedName>
        <fullName evidence="8">Major facilitator superfamily transporter</fullName>
    </submittedName>
</protein>
<name>A0A179F210_METCM</name>
<keyword evidence="3 6" id="KW-0812">Transmembrane</keyword>
<feature type="domain" description="Major facilitator superfamily (MFS) profile" evidence="7">
    <location>
        <begin position="50"/>
        <end position="469"/>
    </location>
</feature>
<feature type="transmembrane region" description="Helical" evidence="6">
    <location>
        <begin position="411"/>
        <end position="433"/>
    </location>
</feature>
<keyword evidence="5 6" id="KW-0472">Membrane</keyword>
<evidence type="ECO:0000256" key="1">
    <source>
        <dbReference type="ARBA" id="ARBA00004141"/>
    </source>
</evidence>
<comment type="subcellular location">
    <subcellularLocation>
        <location evidence="1">Membrane</location>
        <topology evidence="1">Multi-pass membrane protein</topology>
    </subcellularLocation>
</comment>
<accession>A0A179F210</accession>
<dbReference type="InterPro" id="IPR011701">
    <property type="entry name" value="MFS"/>
</dbReference>
<reference evidence="8 9" key="1">
    <citation type="journal article" date="2016" name="PLoS Pathog.">
        <title>Biosynthesis of antibiotic leucinostatins in bio-control fungus Purpureocillium lilacinum and their inhibition on phytophthora revealed by genome mining.</title>
        <authorList>
            <person name="Wang G."/>
            <person name="Liu Z."/>
            <person name="Lin R."/>
            <person name="Li E."/>
            <person name="Mao Z."/>
            <person name="Ling J."/>
            <person name="Yang Y."/>
            <person name="Yin W.B."/>
            <person name="Xie B."/>
        </authorList>
    </citation>
    <scope>NUCLEOTIDE SEQUENCE [LARGE SCALE GENOMIC DNA]</scope>
    <source>
        <strain evidence="8">170</strain>
    </source>
</reference>
<gene>
    <name evidence="8" type="ORF">VFPPC_10184</name>
</gene>
<dbReference type="Proteomes" id="UP000078397">
    <property type="component" value="Unassembled WGS sequence"/>
</dbReference>
<dbReference type="InterPro" id="IPR020846">
    <property type="entry name" value="MFS_dom"/>
</dbReference>
<feature type="transmembrane region" description="Helical" evidence="6">
    <location>
        <begin position="147"/>
        <end position="168"/>
    </location>
</feature>
<keyword evidence="4 6" id="KW-1133">Transmembrane helix</keyword>
<dbReference type="GO" id="GO:0022857">
    <property type="term" value="F:transmembrane transporter activity"/>
    <property type="evidence" value="ECO:0007669"/>
    <property type="project" value="InterPro"/>
</dbReference>
<feature type="transmembrane region" description="Helical" evidence="6">
    <location>
        <begin position="117"/>
        <end position="135"/>
    </location>
</feature>
<evidence type="ECO:0000313" key="9">
    <source>
        <dbReference type="Proteomes" id="UP000078397"/>
    </source>
</evidence>
<sequence>MAGVAEAGSVAQYTNEGKAQDLALDTVNAAAGEYTEADYKRVLRKIDLVLLPLMWLCYGTQQADKTSISTQATFGMREDTHLVGQQFSWLSTAFYLAYLIGEAPGNYLMQRFNVKKTLFVCMFSWGVVVLCIAFTHNFAQLVALRSLQGLFECTISPAFLLITASFYVSREHTMRSIIWGTSNSGMDILTQLVMYGIGKAAQANPSSFGPWRYISIFLGVWTILMSGFALLVLGTPNEVRWLSKEEKRIAAARVVSNQTGTDREQHHAWRWDQVTIAFKDPQTYFFFVTVIVNSLPNGGTTAFGNLVYVSFGFTPLETLVKGTIPQNLVTIAWFLFVGILTLKKPNSRFLLMVASTIPAFVGMLALGLLPKDGLLWTRWGLYLMTVTGRLPGLMIWTLLPSNVAGRTKKSVTGAVIFIAYCIGNAIGAQTFRAEWAPRYVPSIIICGIMYATECVLFIIWRFYYIMQNKRKAKMVAELGLTPEQSAHEGQLNAESDMTDWENIHFKYSM</sequence>
<dbReference type="PANTHER" id="PTHR43791">
    <property type="entry name" value="PERMEASE-RELATED"/>
    <property type="match status" value="1"/>
</dbReference>
<dbReference type="InterPro" id="IPR036259">
    <property type="entry name" value="MFS_trans_sf"/>
</dbReference>
<dbReference type="AlphaFoldDB" id="A0A179F210"/>
<keyword evidence="2" id="KW-0813">Transport</keyword>
<feature type="transmembrane region" description="Helical" evidence="6">
    <location>
        <begin position="213"/>
        <end position="233"/>
    </location>
</feature>
<proteinExistence type="predicted"/>
<dbReference type="GeneID" id="28852594"/>
<keyword evidence="9" id="KW-1185">Reference proteome</keyword>
<evidence type="ECO:0000259" key="7">
    <source>
        <dbReference type="PROSITE" id="PS50850"/>
    </source>
</evidence>
<dbReference type="RefSeq" id="XP_018137208.1">
    <property type="nucleotide sequence ID" value="XM_018288600.1"/>
</dbReference>
<dbReference type="GO" id="GO:0016020">
    <property type="term" value="C:membrane"/>
    <property type="evidence" value="ECO:0007669"/>
    <property type="project" value="UniProtKB-SubCell"/>
</dbReference>
<feature type="transmembrane region" description="Helical" evidence="6">
    <location>
        <begin position="439"/>
        <end position="464"/>
    </location>
</feature>
<evidence type="ECO:0000256" key="3">
    <source>
        <dbReference type="ARBA" id="ARBA00022692"/>
    </source>
</evidence>
<evidence type="ECO:0000313" key="8">
    <source>
        <dbReference type="EMBL" id="OAQ59153.1"/>
    </source>
</evidence>
<dbReference type="OrthoDB" id="6730379at2759"/>
<evidence type="ECO:0000256" key="6">
    <source>
        <dbReference type="SAM" id="Phobius"/>
    </source>
</evidence>
<feature type="transmembrane region" description="Helical" evidence="6">
    <location>
        <begin position="349"/>
        <end position="369"/>
    </location>
</feature>
<evidence type="ECO:0000256" key="5">
    <source>
        <dbReference type="ARBA" id="ARBA00023136"/>
    </source>
</evidence>
<dbReference type="PROSITE" id="PS50850">
    <property type="entry name" value="MFS"/>
    <property type="match status" value="1"/>
</dbReference>
<dbReference type="EMBL" id="LSBJ02000010">
    <property type="protein sequence ID" value="OAQ59153.1"/>
    <property type="molecule type" value="Genomic_DNA"/>
</dbReference>